<dbReference type="AlphaFoldDB" id="A0A4S3MCX9"/>
<gene>
    <name evidence="3" type="ORF">E7681_05705</name>
</gene>
<feature type="compositionally biased region" description="Basic and acidic residues" evidence="1">
    <location>
        <begin position="717"/>
        <end position="741"/>
    </location>
</feature>
<sequence>MSDANRRVLRKIRWPLRLTWAGMIAERVTHAFWPVWSVVMLAVGLLMMGVQDHLSVEVVWGLGVVFALAVLGFGLRGALAFRFPRQAEALDRLDAALTGRPIRSMMDTQAIGAGDSASAQLWQVHQARMAARAEQAKPVEPDLRLTRRDPFALRYVAMLGLSVALLFGTLNKVGSVTGMGPGGKGSLAAGPAWEGWIEPPAYTGLPVLYLADQPDQLEIPQGSRVTLRFYGELGALTLAETVSGRVGQVPPASEPAQDFTVAQSGRLAIEGDGGRSWTVALMPDLPPMVAIAGEAETNVDGRMSLPFTAADDYGVTGGSVRISLDMASLDRRYGLTAEPEPRPAITMDLPLPISGSRAEFTEQLIEDFSQHPWAHLPVSFEFFVTDAAGQTGIGDPVVMPLPARRFFDPLAAALIELRRDLLWTRANAPRIAQVMRAISWRPEAQLFPDEADYLQLRVILRRLEGYGPTMTDEQRDELAAALWELALKLEDGDLDDAMERMKRAQERLSEAMKNGASEEEIARLMQELRDATQDYLRQKSRQAQRDQEQMDDGMQMPDDSMQMSMDDLQRMMDRIQELIEQGRMAEAQEAMRQFQEMMENMQMAQQGGQGQNPGDQAMEDLGQTLRDQQGLSDRAFRDLQERFNPGANSGQSQGNEGRNGGMGRGQSHEGQGQGQGSGEAEGEGQGQGGLAEQQQTLRQELERQRGRLPGAGTEGGEAARESLKQAERAMEGAEEALRQDDLAGAIDKQSEAMEAMREGLRNLGEAMAEAGRRQRGGEGQENGNAQANSRDPLGRTPGARGGDVGSDQNLLQGEDVYRRARELLDEIRRRSGEGDRPTEELDYLRRLLDRF</sequence>
<keyword evidence="2" id="KW-1133">Transmembrane helix</keyword>
<reference evidence="3 4" key="1">
    <citation type="submission" date="2019-04" db="EMBL/GenBank/DDBJ databases">
        <title>Draft genome sequence of Youngimonas vesicularis.</title>
        <authorList>
            <person name="Hameed A."/>
        </authorList>
    </citation>
    <scope>NUCLEOTIDE SEQUENCE [LARGE SCALE GENOMIC DNA]</scope>
    <source>
        <strain evidence="3 4">CC-AMW-E</strain>
    </source>
</reference>
<feature type="region of interest" description="Disordered" evidence="1">
    <location>
        <begin position="537"/>
        <end position="558"/>
    </location>
</feature>
<feature type="region of interest" description="Disordered" evidence="1">
    <location>
        <begin position="642"/>
        <end position="816"/>
    </location>
</feature>
<dbReference type="Proteomes" id="UP000306113">
    <property type="component" value="Unassembled WGS sequence"/>
</dbReference>
<evidence type="ECO:0000256" key="1">
    <source>
        <dbReference type="SAM" id="MobiDB-lite"/>
    </source>
</evidence>
<dbReference type="RefSeq" id="WP_136338301.1">
    <property type="nucleotide sequence ID" value="NZ_SSMD01000002.1"/>
</dbReference>
<organism evidence="3 4">
    <name type="scientific">Thalassobius vesicularis</name>
    <dbReference type="NCBI Taxonomy" id="1294297"/>
    <lineage>
        <taxon>Bacteria</taxon>
        <taxon>Pseudomonadati</taxon>
        <taxon>Pseudomonadota</taxon>
        <taxon>Alphaproteobacteria</taxon>
        <taxon>Rhodobacterales</taxon>
        <taxon>Roseobacteraceae</taxon>
        <taxon>Thalassovita</taxon>
    </lineage>
</organism>
<keyword evidence="2" id="KW-0472">Membrane</keyword>
<dbReference type="OrthoDB" id="8477685at2"/>
<feature type="transmembrane region" description="Helical" evidence="2">
    <location>
        <begin position="56"/>
        <end position="75"/>
    </location>
</feature>
<feature type="compositionally biased region" description="Gly residues" evidence="1">
    <location>
        <begin position="671"/>
        <end position="689"/>
    </location>
</feature>
<proteinExistence type="predicted"/>
<name>A0A4S3MCX9_9RHOB</name>
<dbReference type="Pfam" id="PF13779">
    <property type="entry name" value="DUF4175"/>
    <property type="match status" value="1"/>
</dbReference>
<keyword evidence="4" id="KW-1185">Reference proteome</keyword>
<evidence type="ECO:0000256" key="2">
    <source>
        <dbReference type="SAM" id="Phobius"/>
    </source>
</evidence>
<evidence type="ECO:0000313" key="4">
    <source>
        <dbReference type="Proteomes" id="UP000306113"/>
    </source>
</evidence>
<dbReference type="EMBL" id="SSMD01000002">
    <property type="protein sequence ID" value="THD75940.1"/>
    <property type="molecule type" value="Genomic_DNA"/>
</dbReference>
<comment type="caution">
    <text evidence="3">The sequence shown here is derived from an EMBL/GenBank/DDBJ whole genome shotgun (WGS) entry which is preliminary data.</text>
</comment>
<dbReference type="InterPro" id="IPR012683">
    <property type="entry name" value="CHP02302_TM"/>
</dbReference>
<protein>
    <submittedName>
        <fullName evidence="3">TIGR02302 family protein</fullName>
    </submittedName>
</protein>
<feature type="transmembrane region" description="Helical" evidence="2">
    <location>
        <begin position="31"/>
        <end position="50"/>
    </location>
</feature>
<accession>A0A4S3MCX9</accession>
<dbReference type="NCBIfam" id="TIGR02302">
    <property type="entry name" value="aProt_lowcomp"/>
    <property type="match status" value="1"/>
</dbReference>
<evidence type="ECO:0000313" key="3">
    <source>
        <dbReference type="EMBL" id="THD75940.1"/>
    </source>
</evidence>
<feature type="compositionally biased region" description="Basic and acidic residues" evidence="1">
    <location>
        <begin position="748"/>
        <end position="760"/>
    </location>
</feature>
<keyword evidence="2" id="KW-0812">Transmembrane</keyword>
<feature type="transmembrane region" description="Helical" evidence="2">
    <location>
        <begin position="151"/>
        <end position="170"/>
    </location>
</feature>